<dbReference type="RefSeq" id="WP_349140451.1">
    <property type="nucleotide sequence ID" value="NZ_JBBMFT010000005.1"/>
</dbReference>
<dbReference type="SUPFAM" id="SSF52540">
    <property type="entry name" value="P-loop containing nucleoside triphosphate hydrolases"/>
    <property type="match status" value="1"/>
</dbReference>
<dbReference type="GO" id="GO:0016779">
    <property type="term" value="F:nucleotidyltransferase activity"/>
    <property type="evidence" value="ECO:0007669"/>
    <property type="project" value="UniProtKB-KW"/>
</dbReference>
<keyword evidence="1" id="KW-0808">Transferase</keyword>
<accession>A0ABV1ET00</accession>
<sequence>MILIIGGAAQGKLDYVLQQTGYSPDQVAHTPEEAQTLPIFDGLELWPDLDEEALLSANPDIILICDEVGCGVVPMDPAQRTWREQVGRLCCRLAKRAQRVERIFCGLPMTLKGDPSTWN</sequence>
<dbReference type="InterPro" id="IPR003203">
    <property type="entry name" value="CobU/CobP"/>
</dbReference>
<dbReference type="InterPro" id="IPR027417">
    <property type="entry name" value="P-loop_NTPase"/>
</dbReference>
<name>A0ABV1ET00_9FIRM</name>
<dbReference type="Proteomes" id="UP001440599">
    <property type="component" value="Unassembled WGS sequence"/>
</dbReference>
<dbReference type="EMBL" id="JBBMFT010000005">
    <property type="protein sequence ID" value="MEQ2456756.1"/>
    <property type="molecule type" value="Genomic_DNA"/>
</dbReference>
<organism evidence="1 2">
    <name type="scientific">Flavonifractor hominis</name>
    <dbReference type="NCBI Taxonomy" id="3133178"/>
    <lineage>
        <taxon>Bacteria</taxon>
        <taxon>Bacillati</taxon>
        <taxon>Bacillota</taxon>
        <taxon>Clostridia</taxon>
        <taxon>Eubacteriales</taxon>
        <taxon>Oscillospiraceae</taxon>
        <taxon>Flavonifractor</taxon>
    </lineage>
</organism>
<dbReference type="GO" id="GO:0016301">
    <property type="term" value="F:kinase activity"/>
    <property type="evidence" value="ECO:0007669"/>
    <property type="project" value="UniProtKB-KW"/>
</dbReference>
<proteinExistence type="predicted"/>
<evidence type="ECO:0000313" key="1">
    <source>
        <dbReference type="EMBL" id="MEQ2456756.1"/>
    </source>
</evidence>
<evidence type="ECO:0000313" key="2">
    <source>
        <dbReference type="Proteomes" id="UP001440599"/>
    </source>
</evidence>
<keyword evidence="2" id="KW-1185">Reference proteome</keyword>
<protein>
    <submittedName>
        <fullName evidence="1">Bifunctional adenosylcobinamide kinase/adenosylcobinamide-phosphate guanylyltransferase</fullName>
    </submittedName>
</protein>
<gene>
    <name evidence="1" type="ORF">WMO45_09495</name>
</gene>
<dbReference type="Gene3D" id="3.40.50.300">
    <property type="entry name" value="P-loop containing nucleotide triphosphate hydrolases"/>
    <property type="match status" value="1"/>
</dbReference>
<keyword evidence="1" id="KW-0418">Kinase</keyword>
<keyword evidence="1" id="KW-0548">Nucleotidyltransferase</keyword>
<comment type="caution">
    <text evidence="1">The sequence shown here is derived from an EMBL/GenBank/DDBJ whole genome shotgun (WGS) entry which is preliminary data.</text>
</comment>
<dbReference type="Pfam" id="PF02283">
    <property type="entry name" value="CobU"/>
    <property type="match status" value="1"/>
</dbReference>
<reference evidence="1 2" key="1">
    <citation type="submission" date="2024-03" db="EMBL/GenBank/DDBJ databases">
        <title>Human intestinal bacterial collection.</title>
        <authorList>
            <person name="Pauvert C."/>
            <person name="Hitch T.C.A."/>
            <person name="Clavel T."/>
        </authorList>
    </citation>
    <scope>NUCLEOTIDE SEQUENCE [LARGE SCALE GENOMIC DNA]</scope>
    <source>
        <strain evidence="1 2">CLA-AP-H34</strain>
    </source>
</reference>